<dbReference type="InterPro" id="IPR037108">
    <property type="entry name" value="TM1727-like_C_sf"/>
</dbReference>
<dbReference type="InterPro" id="IPR018931">
    <property type="entry name" value="DUF2520"/>
</dbReference>
<reference evidence="2 3" key="1">
    <citation type="submission" date="2019-06" db="EMBL/GenBank/DDBJ databases">
        <title>Sequencing the genomes of 1000 actinobacteria strains.</title>
        <authorList>
            <person name="Klenk H.-P."/>
        </authorList>
    </citation>
    <scope>NUCLEOTIDE SEQUENCE [LARGE SCALE GENOMIC DNA]</scope>
    <source>
        <strain evidence="2 3">DSM 12335</strain>
    </source>
</reference>
<sequence>MDSAAALGRIAIIGAGRMGTALAGAFREAGLEVTGPLGRGADGAGSEVVLLSVPDRAIAEAAAVVPPRPGLLVGHCSGATTLAPLAGHEGFSLHPLMTAPRSGARFTGATAAVDGSTPRALEAATALATSVGMRPVQVQEEDRAAYHASAAVASNFLTTVLDLAEALAGSAGVERERLRPIVQAAVDNWSRDGGAEALTGPVARGDDATVARHREAVARRRPEDLELFDALVAATRRLANRLDQGPSSV</sequence>
<accession>A0A542YN86</accession>
<dbReference type="PANTHER" id="PTHR40459:SF1">
    <property type="entry name" value="CONSERVED HYPOTHETICAL ALANINE AND LEUCINE RICH PROTEIN"/>
    <property type="match status" value="1"/>
</dbReference>
<protein>
    <submittedName>
        <fullName evidence="2">Putative short-subunit dehydrogenase-like oxidoreductase (DUF2520 family)</fullName>
    </submittedName>
</protein>
<feature type="domain" description="DUF2520" evidence="1">
    <location>
        <begin position="111"/>
        <end position="234"/>
    </location>
</feature>
<dbReference type="SUPFAM" id="SSF48179">
    <property type="entry name" value="6-phosphogluconate dehydrogenase C-terminal domain-like"/>
    <property type="match status" value="1"/>
</dbReference>
<dbReference type="InterPro" id="IPR036291">
    <property type="entry name" value="NAD(P)-bd_dom_sf"/>
</dbReference>
<organism evidence="2 3">
    <name type="scientific">Ornithinicoccus hortensis</name>
    <dbReference type="NCBI Taxonomy" id="82346"/>
    <lineage>
        <taxon>Bacteria</taxon>
        <taxon>Bacillati</taxon>
        <taxon>Actinomycetota</taxon>
        <taxon>Actinomycetes</taxon>
        <taxon>Micrococcales</taxon>
        <taxon>Intrasporangiaceae</taxon>
        <taxon>Ornithinicoccus</taxon>
    </lineage>
</organism>
<dbReference type="Gene3D" id="3.40.50.720">
    <property type="entry name" value="NAD(P)-binding Rossmann-like Domain"/>
    <property type="match status" value="1"/>
</dbReference>
<name>A0A542YN86_9MICO</name>
<evidence type="ECO:0000313" key="3">
    <source>
        <dbReference type="Proteomes" id="UP000319516"/>
    </source>
</evidence>
<dbReference type="Pfam" id="PF10728">
    <property type="entry name" value="DUF2520"/>
    <property type="match status" value="1"/>
</dbReference>
<proteinExistence type="predicted"/>
<comment type="caution">
    <text evidence="2">The sequence shown here is derived from an EMBL/GenBank/DDBJ whole genome shotgun (WGS) entry which is preliminary data.</text>
</comment>
<dbReference type="EMBL" id="VFOP01000001">
    <property type="protein sequence ID" value="TQL49517.1"/>
    <property type="molecule type" value="Genomic_DNA"/>
</dbReference>
<keyword evidence="3" id="KW-1185">Reference proteome</keyword>
<evidence type="ECO:0000313" key="2">
    <source>
        <dbReference type="EMBL" id="TQL49517.1"/>
    </source>
</evidence>
<evidence type="ECO:0000259" key="1">
    <source>
        <dbReference type="Pfam" id="PF10728"/>
    </source>
</evidence>
<dbReference type="RefSeq" id="WP_141783772.1">
    <property type="nucleotide sequence ID" value="NZ_BAAAIK010000003.1"/>
</dbReference>
<gene>
    <name evidence="2" type="ORF">FB467_0590</name>
</gene>
<dbReference type="AlphaFoldDB" id="A0A542YN86"/>
<dbReference type="Proteomes" id="UP000319516">
    <property type="component" value="Unassembled WGS sequence"/>
</dbReference>
<dbReference type="SUPFAM" id="SSF51735">
    <property type="entry name" value="NAD(P)-binding Rossmann-fold domains"/>
    <property type="match status" value="1"/>
</dbReference>
<dbReference type="OrthoDB" id="8650434at2"/>
<dbReference type="PANTHER" id="PTHR40459">
    <property type="entry name" value="CONSERVED HYPOTHETICAL ALANINE AND LEUCINE RICH PROTEIN"/>
    <property type="match status" value="1"/>
</dbReference>
<dbReference type="InterPro" id="IPR008927">
    <property type="entry name" value="6-PGluconate_DH-like_C_sf"/>
</dbReference>
<dbReference type="Gene3D" id="1.10.1040.20">
    <property type="entry name" value="ProC-like, C-terminal domain"/>
    <property type="match status" value="1"/>
</dbReference>